<feature type="domain" description="G5" evidence="3">
    <location>
        <begin position="544"/>
        <end position="622"/>
    </location>
</feature>
<dbReference type="Pfam" id="PF04294">
    <property type="entry name" value="VanW"/>
    <property type="match status" value="1"/>
</dbReference>
<accession>A0A0G0LNG9</accession>
<dbReference type="InterPro" id="IPR038054">
    <property type="entry name" value="LD_TPept-like_central_sf"/>
</dbReference>
<dbReference type="InterPro" id="IPR052913">
    <property type="entry name" value="Glycopeptide_resist_protein"/>
</dbReference>
<evidence type="ECO:0000256" key="1">
    <source>
        <dbReference type="ARBA" id="ARBA00022729"/>
    </source>
</evidence>
<dbReference type="Pfam" id="PF07501">
    <property type="entry name" value="G5"/>
    <property type="match status" value="1"/>
</dbReference>
<dbReference type="EMBL" id="LBVO01000023">
    <property type="protein sequence ID" value="KKQ89530.1"/>
    <property type="molecule type" value="Genomic_DNA"/>
</dbReference>
<protein>
    <recommendedName>
        <fullName evidence="3">G5 domain-containing protein</fullName>
    </recommendedName>
</protein>
<dbReference type="Proteomes" id="UP000033934">
    <property type="component" value="Unassembled WGS sequence"/>
</dbReference>
<dbReference type="Gene3D" id="2.20.230.10">
    <property type="entry name" value="Resuscitation-promoting factor rpfb"/>
    <property type="match status" value="1"/>
</dbReference>
<dbReference type="InterPro" id="IPR007391">
    <property type="entry name" value="Vancomycin_resist_VanW"/>
</dbReference>
<dbReference type="InterPro" id="IPR011098">
    <property type="entry name" value="G5_dom"/>
</dbReference>
<evidence type="ECO:0000313" key="4">
    <source>
        <dbReference type="EMBL" id="KKQ89530.1"/>
    </source>
</evidence>
<dbReference type="PROSITE" id="PS51109">
    <property type="entry name" value="G5"/>
    <property type="match status" value="1"/>
</dbReference>
<sequence length="630" mass="68885">MDNPKTSKLKLRKKTKSFLIGVSTIVILFGILFFGHSIIYAQKILPHTFVGNIDLGGLSKKAATQKLTEQLDSITSIKFKNQDKQWDFKISDIGIIFDPNTSIDEAYSLGKTGGVGERFKDQIISLVGSKRYPIHFVMDDSKFIDTFDKLVASEIEDSELETSLVIENGQPKIIPGKAGQRIDRVDLVKKTKDFLKFPTIGVQLSIVLNKSQPLVTLDKAQKAKSEASSIIANPLKLKTTDKEFNIDTNLLSAWVTGAVIKETSINSATKKSYILTAIVSEDKVNAYVKALAGEINKDPANARISMVDGAIKILEGSVTGLTLQEHETTAEIIKKLEARKLGEQNLEVALVVQVTDPEINSDMIGTLGIKELIGKAATDYSTSPENRKHNISVGANFLSGIIVKNGEEFSALKYLGNVDASQGYLPELVIQDNKLENQYGGGLCQNATTLFRAIMDAGLPVVNRQNHSRRVAYYEKAVKVSGVNLTFDKNFANIGSALVGYDATVFVPQPDLKFKNDTGNAVLVQEYTSGNTVYAEIYGTKDNRKPSVSKAEILDTKPLPETIYHDAPDIPKGTNKIVTKGAAGAKTKFTYTITYSDGKQVSQDFMSYYRPIPPEIQVGSQEVAAPAPVQ</sequence>
<dbReference type="AlphaFoldDB" id="A0A0G0LNG9"/>
<reference evidence="4 5" key="1">
    <citation type="journal article" date="2015" name="Nature">
        <title>rRNA introns, odd ribosomes, and small enigmatic genomes across a large radiation of phyla.</title>
        <authorList>
            <person name="Brown C.T."/>
            <person name="Hug L.A."/>
            <person name="Thomas B.C."/>
            <person name="Sharon I."/>
            <person name="Castelle C.J."/>
            <person name="Singh A."/>
            <person name="Wilkins M.J."/>
            <person name="Williams K.H."/>
            <person name="Banfield J.F."/>
        </authorList>
    </citation>
    <scope>NUCLEOTIDE SEQUENCE [LARGE SCALE GENOMIC DNA]</scope>
</reference>
<dbReference type="Pfam" id="PF12229">
    <property type="entry name" value="PG_binding_4"/>
    <property type="match status" value="2"/>
</dbReference>
<keyword evidence="2" id="KW-1133">Transmembrane helix</keyword>
<dbReference type="PANTHER" id="PTHR35788:SF1">
    <property type="entry name" value="EXPORTED PROTEIN"/>
    <property type="match status" value="1"/>
</dbReference>
<feature type="transmembrane region" description="Helical" evidence="2">
    <location>
        <begin position="18"/>
        <end position="40"/>
    </location>
</feature>
<organism evidence="4 5">
    <name type="scientific">Berkelbacteria bacterium GW2011_GWA2_38_9</name>
    <dbReference type="NCBI Taxonomy" id="1618334"/>
    <lineage>
        <taxon>Bacteria</taxon>
        <taxon>Candidatus Berkelbacteria</taxon>
    </lineage>
</organism>
<comment type="caution">
    <text evidence="4">The sequence shown here is derived from an EMBL/GenBank/DDBJ whole genome shotgun (WGS) entry which is preliminary data.</text>
</comment>
<dbReference type="SMART" id="SM01208">
    <property type="entry name" value="G5"/>
    <property type="match status" value="1"/>
</dbReference>
<evidence type="ECO:0000259" key="3">
    <source>
        <dbReference type="PROSITE" id="PS51109"/>
    </source>
</evidence>
<dbReference type="Gene3D" id="3.10.20.800">
    <property type="match status" value="1"/>
</dbReference>
<evidence type="ECO:0000256" key="2">
    <source>
        <dbReference type="SAM" id="Phobius"/>
    </source>
</evidence>
<keyword evidence="1" id="KW-0732">Signal</keyword>
<gene>
    <name evidence="4" type="ORF">UT11_C0023G0004</name>
</gene>
<name>A0A0G0LNG9_9BACT</name>
<dbReference type="InterPro" id="IPR022029">
    <property type="entry name" value="YoaR-like_PG-bd"/>
</dbReference>
<evidence type="ECO:0000313" key="5">
    <source>
        <dbReference type="Proteomes" id="UP000033934"/>
    </source>
</evidence>
<keyword evidence="2" id="KW-0472">Membrane</keyword>
<proteinExistence type="predicted"/>
<keyword evidence="2" id="KW-0812">Transmembrane</keyword>
<dbReference type="PANTHER" id="PTHR35788">
    <property type="entry name" value="EXPORTED PROTEIN-RELATED"/>
    <property type="match status" value="1"/>
</dbReference>